<dbReference type="CDD" id="cd02440">
    <property type="entry name" value="AdoMet_MTases"/>
    <property type="match status" value="1"/>
</dbReference>
<dbReference type="Gene3D" id="3.40.50.150">
    <property type="entry name" value="Vaccinia Virus protein VP39"/>
    <property type="match status" value="1"/>
</dbReference>
<comment type="catalytic activity">
    <reaction evidence="4 5">
        <text>L-glutaminyl-[peptide chain release factor] + S-adenosyl-L-methionine = N(5)-methyl-L-glutaminyl-[peptide chain release factor] + S-adenosyl-L-homocysteine + H(+)</text>
        <dbReference type="Rhea" id="RHEA:42896"/>
        <dbReference type="Rhea" id="RHEA-COMP:10271"/>
        <dbReference type="Rhea" id="RHEA-COMP:10272"/>
        <dbReference type="ChEBI" id="CHEBI:15378"/>
        <dbReference type="ChEBI" id="CHEBI:30011"/>
        <dbReference type="ChEBI" id="CHEBI:57856"/>
        <dbReference type="ChEBI" id="CHEBI:59789"/>
        <dbReference type="ChEBI" id="CHEBI:61891"/>
        <dbReference type="EC" id="2.1.1.297"/>
    </reaction>
</comment>
<proteinExistence type="inferred from homology"/>
<dbReference type="InterPro" id="IPR029063">
    <property type="entry name" value="SAM-dependent_MTases_sf"/>
</dbReference>
<feature type="binding site" evidence="5">
    <location>
        <position position="183"/>
    </location>
    <ligand>
        <name>S-adenosyl-L-methionine</name>
        <dbReference type="ChEBI" id="CHEBI:59789"/>
    </ligand>
</feature>
<organism evidence="8 9">
    <name type="scientific">Candidatus Pantoea edessiphila</name>
    <dbReference type="NCBI Taxonomy" id="2044610"/>
    <lineage>
        <taxon>Bacteria</taxon>
        <taxon>Pseudomonadati</taxon>
        <taxon>Pseudomonadota</taxon>
        <taxon>Gammaproteobacteria</taxon>
        <taxon>Enterobacterales</taxon>
        <taxon>Erwiniaceae</taxon>
        <taxon>Pantoea</taxon>
    </lineage>
</organism>
<feature type="binding site" evidence="5">
    <location>
        <begin position="117"/>
        <end position="121"/>
    </location>
    <ligand>
        <name>S-adenosyl-L-methionine</name>
        <dbReference type="ChEBI" id="CHEBI:59789"/>
    </ligand>
</feature>
<sequence length="281" mass="31742">MNIRDWLQKATLILCNSSTPKLDAQIILSFVLGKSRTWLCAFDEISINHKKMVVLEQLLMRRMHGEPIAYLIGKCEFWSLTLSVTRDTIIPRCDTEILVEQALMYLHNKPLKVLDLGTGTGAIALAIASERPKCKVVGVDFIESVIKNAQNNAINLNITNVNFIVSYWFNNLPLNKFDLIVSNPPYVEPNSQYLNLGDIIFEPISALVSKENGLADLKIIIQTAVHWLKYNGLILLEHGWRQSEAVHCIMQKHGYRNIHTVKDYAGNPRVTLGFAPKLDSC</sequence>
<keyword evidence="1 5" id="KW-0489">Methyltransferase</keyword>
<evidence type="ECO:0000256" key="3">
    <source>
        <dbReference type="ARBA" id="ARBA00022691"/>
    </source>
</evidence>
<dbReference type="OrthoDB" id="9800643at2"/>
<dbReference type="HAMAP" id="MF_02126">
    <property type="entry name" value="RF_methyltr_PrmC"/>
    <property type="match status" value="1"/>
</dbReference>
<accession>A0A2P5SWW0</accession>
<dbReference type="InterPro" id="IPR002052">
    <property type="entry name" value="DNA_methylase_N6_adenine_CS"/>
</dbReference>
<dbReference type="GO" id="GO:0003676">
    <property type="term" value="F:nucleic acid binding"/>
    <property type="evidence" value="ECO:0007669"/>
    <property type="project" value="InterPro"/>
</dbReference>
<dbReference type="FunFam" id="3.40.50.150:FF:000053">
    <property type="entry name" value="Release factor glutamine methyltransferase"/>
    <property type="match status" value="1"/>
</dbReference>
<dbReference type="PANTHER" id="PTHR18895:SF74">
    <property type="entry name" value="MTRF1L RELEASE FACTOR GLUTAMINE METHYLTRANSFERASE"/>
    <property type="match status" value="1"/>
</dbReference>
<dbReference type="InterPro" id="IPR025714">
    <property type="entry name" value="Methyltranfer_dom"/>
</dbReference>
<keyword evidence="2 5" id="KW-0808">Transferase</keyword>
<dbReference type="InterPro" id="IPR019874">
    <property type="entry name" value="RF_methyltr_PrmC"/>
</dbReference>
<evidence type="ECO:0000256" key="5">
    <source>
        <dbReference type="HAMAP-Rule" id="MF_02126"/>
    </source>
</evidence>
<dbReference type="InterPro" id="IPR050320">
    <property type="entry name" value="N5-glutamine_MTase"/>
</dbReference>
<reference evidence="8 9" key="1">
    <citation type="journal article" date="2018" name="Genome Biol. Evol.">
        <title>Cladogenesis and Genomic Streamlining in Extracellular Endosymbionts of Tropical Stink Bugs.</title>
        <authorList>
            <person name="Otero-Bravo A."/>
            <person name="Goffredi S."/>
            <person name="Sabree Z.L."/>
        </authorList>
    </citation>
    <scope>NUCLEOTIDE SEQUENCE [LARGE SCALE GENOMIC DNA]</scope>
    <source>
        <strain evidence="8 9">SoEL</strain>
    </source>
</reference>
<keyword evidence="3 5" id="KW-0949">S-adenosyl-L-methionine</keyword>
<feature type="binding site" evidence="5">
    <location>
        <position position="140"/>
    </location>
    <ligand>
        <name>S-adenosyl-L-methionine</name>
        <dbReference type="ChEBI" id="CHEBI:59789"/>
    </ligand>
</feature>
<dbReference type="InterPro" id="IPR004556">
    <property type="entry name" value="HemK-like"/>
</dbReference>
<keyword evidence="9" id="KW-1185">Reference proteome</keyword>
<name>A0A2P5SWW0_9GAMM</name>
<dbReference type="EC" id="2.1.1.297" evidence="5"/>
<feature type="binding site" evidence="5">
    <location>
        <position position="168"/>
    </location>
    <ligand>
        <name>S-adenosyl-L-methionine</name>
        <dbReference type="ChEBI" id="CHEBI:59789"/>
    </ligand>
</feature>
<dbReference type="InterPro" id="IPR040758">
    <property type="entry name" value="PrmC_N"/>
</dbReference>
<comment type="function">
    <text evidence="5">Methylates the class 1 translation termination release factors RF1/PrfA and RF2/PrfB on the glutamine residue of the universally conserved GGQ motif.</text>
</comment>
<protein>
    <recommendedName>
        <fullName evidence="5">Release factor glutamine methyltransferase</fullName>
        <shortName evidence="5">RF MTase</shortName>
        <ecNumber evidence="5">2.1.1.297</ecNumber>
    </recommendedName>
    <alternativeName>
        <fullName evidence="5">N5-glutamine methyltransferase PrmC</fullName>
    </alternativeName>
    <alternativeName>
        <fullName evidence="5">Protein-(glutamine-N5) MTase PrmC</fullName>
    </alternativeName>
    <alternativeName>
        <fullName evidence="5">Protein-glutamine N-methyltransferase PrmC</fullName>
    </alternativeName>
</protein>
<dbReference type="NCBIfam" id="TIGR00536">
    <property type="entry name" value="hemK_fam"/>
    <property type="match status" value="1"/>
</dbReference>
<dbReference type="AlphaFoldDB" id="A0A2P5SWW0"/>
<dbReference type="Gene3D" id="1.10.8.10">
    <property type="entry name" value="DNA helicase RuvA subunit, C-terminal domain"/>
    <property type="match status" value="1"/>
</dbReference>
<dbReference type="PANTHER" id="PTHR18895">
    <property type="entry name" value="HEMK METHYLTRANSFERASE"/>
    <property type="match status" value="1"/>
</dbReference>
<evidence type="ECO:0000259" key="7">
    <source>
        <dbReference type="Pfam" id="PF17827"/>
    </source>
</evidence>
<dbReference type="SUPFAM" id="SSF53335">
    <property type="entry name" value="S-adenosyl-L-methionine-dependent methyltransferases"/>
    <property type="match status" value="1"/>
</dbReference>
<comment type="similarity">
    <text evidence="5">Belongs to the protein N5-glutamine methyltransferase family. PrmC subfamily.</text>
</comment>
<feature type="binding site" evidence="5">
    <location>
        <begin position="183"/>
        <end position="186"/>
    </location>
    <ligand>
        <name>substrate</name>
    </ligand>
</feature>
<evidence type="ECO:0000256" key="4">
    <source>
        <dbReference type="ARBA" id="ARBA00048391"/>
    </source>
</evidence>
<dbReference type="GO" id="GO:0032259">
    <property type="term" value="P:methylation"/>
    <property type="evidence" value="ECO:0007669"/>
    <property type="project" value="UniProtKB-KW"/>
</dbReference>
<feature type="domain" description="Methyltransferase" evidence="6">
    <location>
        <begin position="108"/>
        <end position="253"/>
    </location>
</feature>
<dbReference type="EMBL" id="PDKU01000001">
    <property type="protein sequence ID" value="PPI86819.1"/>
    <property type="molecule type" value="Genomic_DNA"/>
</dbReference>
<dbReference type="NCBIfam" id="TIGR03534">
    <property type="entry name" value="RF_mod_PrmC"/>
    <property type="match status" value="1"/>
</dbReference>
<evidence type="ECO:0000259" key="6">
    <source>
        <dbReference type="Pfam" id="PF13847"/>
    </source>
</evidence>
<evidence type="ECO:0000256" key="1">
    <source>
        <dbReference type="ARBA" id="ARBA00022603"/>
    </source>
</evidence>
<evidence type="ECO:0000313" key="9">
    <source>
        <dbReference type="Proteomes" id="UP000296144"/>
    </source>
</evidence>
<dbReference type="Pfam" id="PF13847">
    <property type="entry name" value="Methyltransf_31"/>
    <property type="match status" value="1"/>
</dbReference>
<comment type="caution">
    <text evidence="8">The sequence shown here is derived from an EMBL/GenBank/DDBJ whole genome shotgun (WGS) entry which is preliminary data.</text>
</comment>
<evidence type="ECO:0000256" key="2">
    <source>
        <dbReference type="ARBA" id="ARBA00022679"/>
    </source>
</evidence>
<evidence type="ECO:0000313" key="8">
    <source>
        <dbReference type="EMBL" id="PPI86819.1"/>
    </source>
</evidence>
<dbReference type="GO" id="GO:0102559">
    <property type="term" value="F:peptide chain release factor N(5)-glutamine methyltransferase activity"/>
    <property type="evidence" value="ECO:0007669"/>
    <property type="project" value="UniProtKB-EC"/>
</dbReference>
<feature type="domain" description="Release factor glutamine methyltransferase N-terminal" evidence="7">
    <location>
        <begin position="5"/>
        <end position="73"/>
    </location>
</feature>
<dbReference type="RefSeq" id="WP_136129983.1">
    <property type="nucleotide sequence ID" value="NZ_PDKU01000001.1"/>
</dbReference>
<dbReference type="PROSITE" id="PS00092">
    <property type="entry name" value="N6_MTASE"/>
    <property type="match status" value="1"/>
</dbReference>
<dbReference type="Proteomes" id="UP000296144">
    <property type="component" value="Unassembled WGS sequence"/>
</dbReference>
<gene>
    <name evidence="5 8" type="primary">prmC</name>
    <name evidence="8" type="ORF">CRV10_01010</name>
</gene>
<dbReference type="Pfam" id="PF17827">
    <property type="entry name" value="PrmC_N"/>
    <property type="match status" value="1"/>
</dbReference>